<name>C5KI49_PERM5</name>
<dbReference type="EMBL" id="GG673069">
    <property type="protein sequence ID" value="EER16261.1"/>
    <property type="molecule type" value="Genomic_DNA"/>
</dbReference>
<organism evidence="2">
    <name type="scientific">Perkinsus marinus (strain ATCC 50983 / TXsc)</name>
    <dbReference type="NCBI Taxonomy" id="423536"/>
    <lineage>
        <taxon>Eukaryota</taxon>
        <taxon>Sar</taxon>
        <taxon>Alveolata</taxon>
        <taxon>Perkinsozoa</taxon>
        <taxon>Perkinsea</taxon>
        <taxon>Perkinsida</taxon>
        <taxon>Perkinsidae</taxon>
        <taxon>Perkinsus</taxon>
    </lineage>
</organism>
<protein>
    <submittedName>
        <fullName evidence="1">Uncharacterized protein</fullName>
    </submittedName>
</protein>
<dbReference type="RefSeq" id="XP_002784465.1">
    <property type="nucleotide sequence ID" value="XM_002784419.1"/>
</dbReference>
<dbReference type="GeneID" id="9061475"/>
<evidence type="ECO:0000313" key="1">
    <source>
        <dbReference type="EMBL" id="EER16261.1"/>
    </source>
</evidence>
<accession>C5KI49</accession>
<proteinExistence type="predicted"/>
<feature type="non-terminal residue" evidence="1">
    <location>
        <position position="1"/>
    </location>
</feature>
<dbReference type="InParanoid" id="C5KI49"/>
<dbReference type="Proteomes" id="UP000007800">
    <property type="component" value="Unassembled WGS sequence"/>
</dbReference>
<gene>
    <name evidence="1" type="ORF">Pmar_PMAR003725</name>
</gene>
<dbReference type="AlphaFoldDB" id="C5KI49"/>
<keyword evidence="2" id="KW-1185">Reference proteome</keyword>
<sequence length="59" mass="6920">CAYEAVDFTSSQRYVCHRCERQRKRFRGNSTVIEHLIPAFRKLKIKCISNGTESARLMN</sequence>
<reference evidence="1 2" key="1">
    <citation type="submission" date="2008-07" db="EMBL/GenBank/DDBJ databases">
        <authorList>
            <person name="El-Sayed N."/>
            <person name="Caler E."/>
            <person name="Inman J."/>
            <person name="Amedeo P."/>
            <person name="Hass B."/>
            <person name="Wortman J."/>
        </authorList>
    </citation>
    <scope>NUCLEOTIDE SEQUENCE [LARGE SCALE GENOMIC DNA]</scope>
    <source>
        <strain evidence="2">ATCC 50983 / TXsc</strain>
    </source>
</reference>
<feature type="non-terminal residue" evidence="1">
    <location>
        <position position="59"/>
    </location>
</feature>
<evidence type="ECO:0000313" key="2">
    <source>
        <dbReference type="Proteomes" id="UP000007800"/>
    </source>
</evidence>